<keyword evidence="2" id="KW-1185">Reference proteome</keyword>
<sequence>MLVSHAHRMLFVHVQKTGGSSVDRLLSEHVADVQRVQGLPGARHAKLRVALRQHPELRDYFVFGFVRNPWARLLSWHSMIVRRSEAAEANDFVAQRLAANNFWLRVASDFPDFEDFVLRGTREIPRLAVPQLDWLRAPARDADFIGRTEHLDRDLAAALGRAGLDLGPAVRLDQRNAGPSRDYRSAYTPQMRDRVAEVCADDIAAFGYEF</sequence>
<name>A0A2T8FB13_9ACTN</name>
<accession>A0A2T8FB13</accession>
<gene>
    <name evidence="1" type="ORF">DDE18_11230</name>
</gene>
<reference evidence="1 2" key="1">
    <citation type="submission" date="2018-04" db="EMBL/GenBank/DDBJ databases">
        <title>Genome of Nocardioides gansuensis WSJ-1.</title>
        <authorList>
            <person name="Wu S."/>
            <person name="Wang G."/>
        </authorList>
    </citation>
    <scope>NUCLEOTIDE SEQUENCE [LARGE SCALE GENOMIC DNA]</scope>
    <source>
        <strain evidence="1 2">WSJ-1</strain>
    </source>
</reference>
<dbReference type="GO" id="GO:0008146">
    <property type="term" value="F:sulfotransferase activity"/>
    <property type="evidence" value="ECO:0007669"/>
    <property type="project" value="InterPro"/>
</dbReference>
<dbReference type="RefSeq" id="WP_116572342.1">
    <property type="nucleotide sequence ID" value="NZ_QDGZ01000004.1"/>
</dbReference>
<dbReference type="EMBL" id="QDGZ01000004">
    <property type="protein sequence ID" value="PVG82911.1"/>
    <property type="molecule type" value="Genomic_DNA"/>
</dbReference>
<dbReference type="InterPro" id="IPR005331">
    <property type="entry name" value="Sulfotransferase"/>
</dbReference>
<dbReference type="GO" id="GO:0016020">
    <property type="term" value="C:membrane"/>
    <property type="evidence" value="ECO:0007669"/>
    <property type="project" value="InterPro"/>
</dbReference>
<organism evidence="1 2">
    <name type="scientific">Nocardioides gansuensis</name>
    <dbReference type="NCBI Taxonomy" id="2138300"/>
    <lineage>
        <taxon>Bacteria</taxon>
        <taxon>Bacillati</taxon>
        <taxon>Actinomycetota</taxon>
        <taxon>Actinomycetes</taxon>
        <taxon>Propionibacteriales</taxon>
        <taxon>Nocardioidaceae</taxon>
        <taxon>Nocardioides</taxon>
    </lineage>
</organism>
<protein>
    <recommendedName>
        <fullName evidence="3">Sulfotransferase family protein</fullName>
    </recommendedName>
</protein>
<evidence type="ECO:0000313" key="1">
    <source>
        <dbReference type="EMBL" id="PVG82911.1"/>
    </source>
</evidence>
<dbReference type="Proteomes" id="UP000246018">
    <property type="component" value="Unassembled WGS sequence"/>
</dbReference>
<evidence type="ECO:0008006" key="3">
    <source>
        <dbReference type="Google" id="ProtNLM"/>
    </source>
</evidence>
<dbReference type="SUPFAM" id="SSF52540">
    <property type="entry name" value="P-loop containing nucleoside triphosphate hydrolases"/>
    <property type="match status" value="1"/>
</dbReference>
<dbReference type="AlphaFoldDB" id="A0A2T8FB13"/>
<comment type="caution">
    <text evidence="1">The sequence shown here is derived from an EMBL/GenBank/DDBJ whole genome shotgun (WGS) entry which is preliminary data.</text>
</comment>
<dbReference type="Pfam" id="PF03567">
    <property type="entry name" value="Sulfotransfer_2"/>
    <property type="match status" value="1"/>
</dbReference>
<dbReference type="Gene3D" id="3.40.50.300">
    <property type="entry name" value="P-loop containing nucleotide triphosphate hydrolases"/>
    <property type="match status" value="1"/>
</dbReference>
<dbReference type="OrthoDB" id="288532at2"/>
<evidence type="ECO:0000313" key="2">
    <source>
        <dbReference type="Proteomes" id="UP000246018"/>
    </source>
</evidence>
<dbReference type="InterPro" id="IPR027417">
    <property type="entry name" value="P-loop_NTPase"/>
</dbReference>
<proteinExistence type="predicted"/>